<evidence type="ECO:0000313" key="3">
    <source>
        <dbReference type="EMBL" id="MBB6063347.1"/>
    </source>
</evidence>
<name>A0A841GLT1_9BACT</name>
<evidence type="ECO:0000259" key="2">
    <source>
        <dbReference type="Pfam" id="PF03779"/>
    </source>
</evidence>
<reference evidence="3 4" key="1">
    <citation type="submission" date="2020-08" db="EMBL/GenBank/DDBJ databases">
        <title>Genomic Encyclopedia of Type Strains, Phase IV (KMG-IV): sequencing the most valuable type-strain genomes for metagenomic binning, comparative biology and taxonomic classification.</title>
        <authorList>
            <person name="Goeker M."/>
        </authorList>
    </citation>
    <scope>NUCLEOTIDE SEQUENCE [LARGE SCALE GENOMIC DNA]</scope>
    <source>
        <strain evidence="3 4">DSM 13481</strain>
    </source>
</reference>
<feature type="transmembrane region" description="Helical" evidence="1">
    <location>
        <begin position="56"/>
        <end position="76"/>
    </location>
</feature>
<feature type="transmembrane region" description="Helical" evidence="1">
    <location>
        <begin position="83"/>
        <end position="101"/>
    </location>
</feature>
<dbReference type="Pfam" id="PF03779">
    <property type="entry name" value="SPW"/>
    <property type="match status" value="1"/>
</dbReference>
<gene>
    <name evidence="3" type="ORF">HNP65_001817</name>
</gene>
<feature type="domain" description="SPW repeat-containing integral membrane" evidence="2">
    <location>
        <begin position="3"/>
        <end position="97"/>
    </location>
</feature>
<keyword evidence="4" id="KW-1185">Reference proteome</keyword>
<keyword evidence="1" id="KW-0812">Transmembrane</keyword>
<accession>A0A841GLT1</accession>
<dbReference type="InterPro" id="IPR005530">
    <property type="entry name" value="SPW"/>
</dbReference>
<feature type="transmembrane region" description="Helical" evidence="1">
    <location>
        <begin position="6"/>
        <end position="25"/>
    </location>
</feature>
<comment type="caution">
    <text evidence="3">The sequence shown here is derived from an EMBL/GenBank/DDBJ whole genome shotgun (WGS) entry which is preliminary data.</text>
</comment>
<proteinExistence type="predicted"/>
<dbReference type="RefSeq" id="WP_184619929.1">
    <property type="nucleotide sequence ID" value="NZ_JACHEX010000006.1"/>
</dbReference>
<evidence type="ECO:0000256" key="1">
    <source>
        <dbReference type="SAM" id="Phobius"/>
    </source>
</evidence>
<keyword evidence="1" id="KW-1133">Transmembrane helix</keyword>
<dbReference type="EMBL" id="JACHEX010000006">
    <property type="protein sequence ID" value="MBB6063347.1"/>
    <property type="molecule type" value="Genomic_DNA"/>
</dbReference>
<keyword evidence="1" id="KW-0472">Membrane</keyword>
<organism evidence="3 4">
    <name type="scientific">Thermosipho japonicus</name>
    <dbReference type="NCBI Taxonomy" id="90323"/>
    <lineage>
        <taxon>Bacteria</taxon>
        <taxon>Thermotogati</taxon>
        <taxon>Thermotogota</taxon>
        <taxon>Thermotogae</taxon>
        <taxon>Thermotogales</taxon>
        <taxon>Fervidobacteriaceae</taxon>
        <taxon>Thermosipho</taxon>
    </lineage>
</organism>
<feature type="transmembrane region" description="Helical" evidence="1">
    <location>
        <begin position="32"/>
        <end position="50"/>
    </location>
</feature>
<sequence length="103" mass="11100">MTWKGWTVLILSLWLIISAFIPGITGSSTGNLVNFLIVGIIMLVVSFPMFRGSRGIATTVLIFSVWLIISAFISGITGSKGGALTNYLIVGIVTLISSIFYRD</sequence>
<dbReference type="AlphaFoldDB" id="A0A841GLT1"/>
<dbReference type="Proteomes" id="UP000555828">
    <property type="component" value="Unassembled WGS sequence"/>
</dbReference>
<protein>
    <recommendedName>
        <fullName evidence="2">SPW repeat-containing integral membrane domain-containing protein</fullName>
    </recommendedName>
</protein>
<evidence type="ECO:0000313" key="4">
    <source>
        <dbReference type="Proteomes" id="UP000555828"/>
    </source>
</evidence>